<dbReference type="GO" id="GO:0016829">
    <property type="term" value="F:lyase activity"/>
    <property type="evidence" value="ECO:0007669"/>
    <property type="project" value="UniProtKB-KW"/>
</dbReference>
<dbReference type="InterPro" id="IPR052172">
    <property type="entry name" value="UxaA_altronate/galactarate_dh"/>
</dbReference>
<dbReference type="GO" id="GO:0019698">
    <property type="term" value="P:D-galacturonate catabolic process"/>
    <property type="evidence" value="ECO:0007669"/>
    <property type="project" value="TreeGrafter"/>
</dbReference>
<keyword evidence="4" id="KW-1185">Reference proteome</keyword>
<name>A0A1Y1S395_9SPIO</name>
<dbReference type="RefSeq" id="WP_083047569.1">
    <property type="nucleotide sequence ID" value="NZ_MWQY01000001.1"/>
</dbReference>
<comment type="caution">
    <text evidence="3">The sequence shown here is derived from an EMBL/GenBank/DDBJ whole genome shotgun (WGS) entry which is preliminary data.</text>
</comment>
<keyword evidence="1" id="KW-0456">Lyase</keyword>
<dbReference type="Gene3D" id="2.30.130.110">
    <property type="match status" value="1"/>
</dbReference>
<dbReference type="Pfam" id="PF08666">
    <property type="entry name" value="SAF"/>
    <property type="match status" value="1"/>
</dbReference>
<dbReference type="Proteomes" id="UP000192343">
    <property type="component" value="Unassembled WGS sequence"/>
</dbReference>
<dbReference type="EMBL" id="MWQY01000001">
    <property type="protein sequence ID" value="ORC38441.1"/>
    <property type="molecule type" value="Genomic_DNA"/>
</dbReference>
<sequence>MDFSTGQCILLHDKDNTLTALLSLAAGQEIALKTVQGMLKLTLRDEIPYAHKFARRDIEAGEDIMKYGEVIGSATAFIPAGAHVHVHNVKGKRA</sequence>
<dbReference type="OrthoDB" id="9804574at2"/>
<evidence type="ECO:0000313" key="3">
    <source>
        <dbReference type="EMBL" id="ORC38441.1"/>
    </source>
</evidence>
<dbReference type="AlphaFoldDB" id="A0A1Y1S395"/>
<dbReference type="SMART" id="SM00858">
    <property type="entry name" value="SAF"/>
    <property type="match status" value="1"/>
</dbReference>
<evidence type="ECO:0000313" key="4">
    <source>
        <dbReference type="Proteomes" id="UP000192343"/>
    </source>
</evidence>
<gene>
    <name evidence="3" type="ORF">B4O97_01405</name>
</gene>
<evidence type="ECO:0000256" key="1">
    <source>
        <dbReference type="ARBA" id="ARBA00023239"/>
    </source>
</evidence>
<dbReference type="PANTHER" id="PTHR30536">
    <property type="entry name" value="ALTRONATE/GALACTARATE DEHYDRATASE"/>
    <property type="match status" value="1"/>
</dbReference>
<feature type="domain" description="SAF" evidence="2">
    <location>
        <begin position="15"/>
        <end position="90"/>
    </location>
</feature>
<dbReference type="STRING" id="1963862.B4O97_01405"/>
<proteinExistence type="predicted"/>
<protein>
    <recommendedName>
        <fullName evidence="2">SAF domain-containing protein</fullName>
    </recommendedName>
</protein>
<reference evidence="3 4" key="1">
    <citation type="submission" date="2017-03" db="EMBL/GenBank/DDBJ databases">
        <title>Draft Genome sequence of Marispirochaeta sp. strain JC444.</title>
        <authorList>
            <person name="Shivani Y."/>
            <person name="Subhash Y."/>
            <person name="Sasikala C."/>
            <person name="Ramana C."/>
        </authorList>
    </citation>
    <scope>NUCLEOTIDE SEQUENCE [LARGE SCALE GENOMIC DNA]</scope>
    <source>
        <strain evidence="3 4">JC444</strain>
    </source>
</reference>
<dbReference type="InterPro" id="IPR044144">
    <property type="entry name" value="SAF_UxaA/GarD"/>
</dbReference>
<accession>A0A1Y1S395</accession>
<organism evidence="3 4">
    <name type="scientific">Marispirochaeta aestuarii</name>
    <dbReference type="NCBI Taxonomy" id="1963862"/>
    <lineage>
        <taxon>Bacteria</taxon>
        <taxon>Pseudomonadati</taxon>
        <taxon>Spirochaetota</taxon>
        <taxon>Spirochaetia</taxon>
        <taxon>Spirochaetales</taxon>
        <taxon>Spirochaetaceae</taxon>
        <taxon>Marispirochaeta</taxon>
    </lineage>
</organism>
<dbReference type="CDD" id="cd11613">
    <property type="entry name" value="SAF_AH_GD"/>
    <property type="match status" value="1"/>
</dbReference>
<dbReference type="PANTHER" id="PTHR30536:SF5">
    <property type="entry name" value="ALTRONATE DEHYDRATASE"/>
    <property type="match status" value="1"/>
</dbReference>
<dbReference type="InterPro" id="IPR013974">
    <property type="entry name" value="SAF"/>
</dbReference>
<evidence type="ECO:0000259" key="2">
    <source>
        <dbReference type="SMART" id="SM00858"/>
    </source>
</evidence>